<dbReference type="PROSITE" id="PS50042">
    <property type="entry name" value="CNMP_BINDING_3"/>
    <property type="match status" value="1"/>
</dbReference>
<evidence type="ECO:0000256" key="2">
    <source>
        <dbReference type="ARBA" id="ARBA00023125"/>
    </source>
</evidence>
<evidence type="ECO:0000313" key="5">
    <source>
        <dbReference type="EMBL" id="RGX25479.1"/>
    </source>
</evidence>
<comment type="caution">
    <text evidence="5">The sequence shown here is derived from an EMBL/GenBank/DDBJ whole genome shotgun (WGS) entry which is preliminary data.</text>
</comment>
<accession>A0A413F9Z7</accession>
<keyword evidence="3" id="KW-0804">Transcription</keyword>
<dbReference type="GO" id="GO:0005829">
    <property type="term" value="C:cytosol"/>
    <property type="evidence" value="ECO:0007669"/>
    <property type="project" value="TreeGrafter"/>
</dbReference>
<dbReference type="GO" id="GO:0003677">
    <property type="term" value="F:DNA binding"/>
    <property type="evidence" value="ECO:0007669"/>
    <property type="project" value="UniProtKB-KW"/>
</dbReference>
<dbReference type="InterPro" id="IPR000595">
    <property type="entry name" value="cNMP-bd_dom"/>
</dbReference>
<keyword evidence="2" id="KW-0238">DNA-binding</keyword>
<dbReference type="InterPro" id="IPR012318">
    <property type="entry name" value="HTH_CRP"/>
</dbReference>
<dbReference type="InterPro" id="IPR014710">
    <property type="entry name" value="RmlC-like_jellyroll"/>
</dbReference>
<evidence type="ECO:0000313" key="6">
    <source>
        <dbReference type="Proteomes" id="UP000283880"/>
    </source>
</evidence>
<dbReference type="Pfam" id="PF00027">
    <property type="entry name" value="cNMP_binding"/>
    <property type="match status" value="1"/>
</dbReference>
<dbReference type="Gene3D" id="2.60.120.10">
    <property type="entry name" value="Jelly Rolls"/>
    <property type="match status" value="1"/>
</dbReference>
<dbReference type="InterPro" id="IPR036390">
    <property type="entry name" value="WH_DNA-bd_sf"/>
</dbReference>
<organism evidence="5 6">
    <name type="scientific">Enterocloster asparagiformis</name>
    <dbReference type="NCBI Taxonomy" id="333367"/>
    <lineage>
        <taxon>Bacteria</taxon>
        <taxon>Bacillati</taxon>
        <taxon>Bacillota</taxon>
        <taxon>Clostridia</taxon>
        <taxon>Lachnospirales</taxon>
        <taxon>Lachnospiraceae</taxon>
        <taxon>Enterocloster</taxon>
    </lineage>
</organism>
<dbReference type="Pfam" id="PF13545">
    <property type="entry name" value="HTH_Crp_2"/>
    <property type="match status" value="1"/>
</dbReference>
<proteinExistence type="predicted"/>
<feature type="domain" description="Cyclic nucleotide-binding" evidence="4">
    <location>
        <begin position="20"/>
        <end position="106"/>
    </location>
</feature>
<dbReference type="EMBL" id="QSBM01000019">
    <property type="protein sequence ID" value="RGX25479.1"/>
    <property type="molecule type" value="Genomic_DNA"/>
</dbReference>
<protein>
    <submittedName>
        <fullName evidence="5">Crp/Fnr family transcriptional regulator</fullName>
    </submittedName>
</protein>
<dbReference type="SUPFAM" id="SSF46785">
    <property type="entry name" value="Winged helix' DNA-binding domain"/>
    <property type="match status" value="1"/>
</dbReference>
<dbReference type="SMART" id="SM00100">
    <property type="entry name" value="cNMP"/>
    <property type="match status" value="1"/>
</dbReference>
<sequence length="215" mass="24896">MTIEVKKMDVHELIKGAPKQVLPYLDIRTYPKGSGILRPDEQNSSLFLLLEGTAEVYIYTLNGMFISLYRYEKDGCFGEVELFCESRTTLGVSAVDPCKVVRIPKRGVEIWMREDHRFSEFLLRHMALKIAENSDHYIRSASMDLKSRVLHCLYRHKQLGSLSVLTKEQLMSEVCTPLRSLNRILAQCREEGLVKYETHRFYILDEERFAAALAE</sequence>
<evidence type="ECO:0000256" key="1">
    <source>
        <dbReference type="ARBA" id="ARBA00023015"/>
    </source>
</evidence>
<dbReference type="PANTHER" id="PTHR24567">
    <property type="entry name" value="CRP FAMILY TRANSCRIPTIONAL REGULATORY PROTEIN"/>
    <property type="match status" value="1"/>
</dbReference>
<gene>
    <name evidence="5" type="ORF">DWV29_21525</name>
</gene>
<keyword evidence="1" id="KW-0805">Transcription regulation</keyword>
<dbReference type="AlphaFoldDB" id="A0A413F9Z7"/>
<dbReference type="GO" id="GO:0003700">
    <property type="term" value="F:DNA-binding transcription factor activity"/>
    <property type="evidence" value="ECO:0007669"/>
    <property type="project" value="TreeGrafter"/>
</dbReference>
<dbReference type="InterPro" id="IPR018490">
    <property type="entry name" value="cNMP-bd_dom_sf"/>
</dbReference>
<dbReference type="CDD" id="cd00038">
    <property type="entry name" value="CAP_ED"/>
    <property type="match status" value="1"/>
</dbReference>
<dbReference type="InterPro" id="IPR050397">
    <property type="entry name" value="Env_Response_Regulators"/>
</dbReference>
<evidence type="ECO:0000259" key="4">
    <source>
        <dbReference type="PROSITE" id="PS50042"/>
    </source>
</evidence>
<dbReference type="SUPFAM" id="SSF51206">
    <property type="entry name" value="cAMP-binding domain-like"/>
    <property type="match status" value="1"/>
</dbReference>
<reference evidence="5 6" key="1">
    <citation type="submission" date="2018-08" db="EMBL/GenBank/DDBJ databases">
        <title>A genome reference for cultivated species of the human gut microbiota.</title>
        <authorList>
            <person name="Zou Y."/>
            <person name="Xue W."/>
            <person name="Luo G."/>
        </authorList>
    </citation>
    <scope>NUCLEOTIDE SEQUENCE [LARGE SCALE GENOMIC DNA]</scope>
    <source>
        <strain evidence="5 6">AF04-15</strain>
    </source>
</reference>
<dbReference type="Proteomes" id="UP000283880">
    <property type="component" value="Unassembled WGS sequence"/>
</dbReference>
<name>A0A413F9Z7_9FIRM</name>
<evidence type="ECO:0000256" key="3">
    <source>
        <dbReference type="ARBA" id="ARBA00023163"/>
    </source>
</evidence>
<dbReference type="PANTHER" id="PTHR24567:SF26">
    <property type="entry name" value="REGULATORY PROTEIN YEIL"/>
    <property type="match status" value="1"/>
</dbReference>